<evidence type="ECO:0000313" key="1">
    <source>
        <dbReference type="EMBL" id="DAF50031.1"/>
    </source>
</evidence>
<protein>
    <submittedName>
        <fullName evidence="1">Uncharacterized protein</fullName>
    </submittedName>
</protein>
<dbReference type="EMBL" id="BK032591">
    <property type="protein sequence ID" value="DAF50031.1"/>
    <property type="molecule type" value="Genomic_DNA"/>
</dbReference>
<sequence>MYQQSLPFYLLFEPNISYKPFWGICAPYTVL</sequence>
<name>A0A8S5SH97_9CAUD</name>
<proteinExistence type="predicted"/>
<organism evidence="1">
    <name type="scientific">Siphoviridae sp. ctxvK3</name>
    <dbReference type="NCBI Taxonomy" id="2827975"/>
    <lineage>
        <taxon>Viruses</taxon>
        <taxon>Duplodnaviria</taxon>
        <taxon>Heunggongvirae</taxon>
        <taxon>Uroviricota</taxon>
        <taxon>Caudoviricetes</taxon>
    </lineage>
</organism>
<reference evidence="1" key="1">
    <citation type="journal article" date="2021" name="Proc. Natl. Acad. Sci. U.S.A.">
        <title>A Catalog of Tens of Thousands of Viruses from Human Metagenomes Reveals Hidden Associations with Chronic Diseases.</title>
        <authorList>
            <person name="Tisza M.J."/>
            <person name="Buck C.B."/>
        </authorList>
    </citation>
    <scope>NUCLEOTIDE SEQUENCE</scope>
    <source>
        <strain evidence="1">CtxvK3</strain>
    </source>
</reference>
<accession>A0A8S5SH97</accession>